<evidence type="ECO:0000256" key="2">
    <source>
        <dbReference type="ARBA" id="ARBA00023015"/>
    </source>
</evidence>
<dbReference type="InterPro" id="IPR014284">
    <property type="entry name" value="RNA_pol_sigma-70_dom"/>
</dbReference>
<keyword evidence="2" id="KW-0805">Transcription regulation</keyword>
<dbReference type="AlphaFoldDB" id="A0A5K7XA06"/>
<feature type="domain" description="RNA polymerase sigma-70 region 2" evidence="6">
    <location>
        <begin position="31"/>
        <end position="98"/>
    </location>
</feature>
<dbReference type="RefSeq" id="WP_152099302.1">
    <property type="nucleotide sequence ID" value="NZ_AP021861.1"/>
</dbReference>
<keyword evidence="3" id="KW-0731">Sigma factor</keyword>
<accession>A0A5K7XA06</accession>
<evidence type="ECO:0000256" key="5">
    <source>
        <dbReference type="ARBA" id="ARBA00023163"/>
    </source>
</evidence>
<dbReference type="InterPro" id="IPR013249">
    <property type="entry name" value="RNA_pol_sigma70_r4_t2"/>
</dbReference>
<evidence type="ECO:0000256" key="4">
    <source>
        <dbReference type="ARBA" id="ARBA00023125"/>
    </source>
</evidence>
<evidence type="ECO:0000313" key="9">
    <source>
        <dbReference type="Proteomes" id="UP000326837"/>
    </source>
</evidence>
<gene>
    <name evidence="8" type="ORF">PLANPX_3166</name>
</gene>
<proteinExistence type="inferred from homology"/>
<dbReference type="PANTHER" id="PTHR43133:SF8">
    <property type="entry name" value="RNA POLYMERASE SIGMA FACTOR HI_1459-RELATED"/>
    <property type="match status" value="1"/>
</dbReference>
<evidence type="ECO:0000313" key="8">
    <source>
        <dbReference type="EMBL" id="BBO33554.1"/>
    </source>
</evidence>
<evidence type="ECO:0000259" key="6">
    <source>
        <dbReference type="Pfam" id="PF04542"/>
    </source>
</evidence>
<dbReference type="InterPro" id="IPR013325">
    <property type="entry name" value="RNA_pol_sigma_r2"/>
</dbReference>
<evidence type="ECO:0008006" key="10">
    <source>
        <dbReference type="Google" id="ProtNLM"/>
    </source>
</evidence>
<feature type="domain" description="RNA polymerase sigma factor 70 region 4 type 2" evidence="7">
    <location>
        <begin position="132"/>
        <end position="182"/>
    </location>
</feature>
<dbReference type="SUPFAM" id="SSF88946">
    <property type="entry name" value="Sigma2 domain of RNA polymerase sigma factors"/>
    <property type="match status" value="1"/>
</dbReference>
<dbReference type="CDD" id="cd06171">
    <property type="entry name" value="Sigma70_r4"/>
    <property type="match status" value="1"/>
</dbReference>
<keyword evidence="5" id="KW-0804">Transcription</keyword>
<evidence type="ECO:0000259" key="7">
    <source>
        <dbReference type="Pfam" id="PF08281"/>
    </source>
</evidence>
<evidence type="ECO:0000256" key="1">
    <source>
        <dbReference type="ARBA" id="ARBA00010641"/>
    </source>
</evidence>
<name>A0A5K7XA06_9BACT</name>
<comment type="similarity">
    <text evidence="1">Belongs to the sigma-70 factor family. ECF subfamily.</text>
</comment>
<sequence>MTHDVPHSPSDDDALLARARTDREAFGELCDRCYPPIFRYCRRRLFRWDDAEEVTAEVFLNVARSMHGFCDGGHRDFMRWVYAIAANQVNAHLRKSERRDRLLLAAAQNGAVNSSPEAKNVGSFAALEWPSVYQSLLRLSLRDQSIVVLRYFESMPHRQIAEILRMRPGAVRTAEMRAIEKLRRDLGVIT</sequence>
<dbReference type="PANTHER" id="PTHR43133">
    <property type="entry name" value="RNA POLYMERASE ECF-TYPE SIGMA FACTO"/>
    <property type="match status" value="1"/>
</dbReference>
<dbReference type="Gene3D" id="1.10.10.10">
    <property type="entry name" value="Winged helix-like DNA-binding domain superfamily/Winged helix DNA-binding domain"/>
    <property type="match status" value="1"/>
</dbReference>
<evidence type="ECO:0000256" key="3">
    <source>
        <dbReference type="ARBA" id="ARBA00023082"/>
    </source>
</evidence>
<dbReference type="GO" id="GO:0006352">
    <property type="term" value="P:DNA-templated transcription initiation"/>
    <property type="evidence" value="ECO:0007669"/>
    <property type="project" value="InterPro"/>
</dbReference>
<reference evidence="9" key="1">
    <citation type="submission" date="2019-10" db="EMBL/GenBank/DDBJ databases">
        <title>Lacipirellula parvula gen. nov., sp. nov., representing a lineage of planctomycetes widespread in freshwater anoxic habitats, and description of the family Lacipirellulaceae.</title>
        <authorList>
            <person name="Dedysh S.N."/>
            <person name="Kulichevskaya I.S."/>
            <person name="Beletsky A.V."/>
            <person name="Rakitin A.L."/>
            <person name="Mardanov A.V."/>
            <person name="Ivanova A.A."/>
            <person name="Saltykova V.X."/>
            <person name="Rijpstra W.I.C."/>
            <person name="Sinninghe Damste J.S."/>
            <person name="Ravin N.V."/>
        </authorList>
    </citation>
    <scope>NUCLEOTIDE SEQUENCE [LARGE SCALE GENOMIC DNA]</scope>
    <source>
        <strain evidence="9">PX69</strain>
    </source>
</reference>
<keyword evidence="4" id="KW-0238">DNA-binding</keyword>
<dbReference type="Pfam" id="PF08281">
    <property type="entry name" value="Sigma70_r4_2"/>
    <property type="match status" value="1"/>
</dbReference>
<dbReference type="GO" id="GO:0016987">
    <property type="term" value="F:sigma factor activity"/>
    <property type="evidence" value="ECO:0007669"/>
    <property type="project" value="UniProtKB-KW"/>
</dbReference>
<organism evidence="8 9">
    <name type="scientific">Lacipirellula parvula</name>
    <dbReference type="NCBI Taxonomy" id="2650471"/>
    <lineage>
        <taxon>Bacteria</taxon>
        <taxon>Pseudomonadati</taxon>
        <taxon>Planctomycetota</taxon>
        <taxon>Planctomycetia</taxon>
        <taxon>Pirellulales</taxon>
        <taxon>Lacipirellulaceae</taxon>
        <taxon>Lacipirellula</taxon>
    </lineage>
</organism>
<dbReference type="Proteomes" id="UP000326837">
    <property type="component" value="Chromosome"/>
</dbReference>
<dbReference type="InterPro" id="IPR036388">
    <property type="entry name" value="WH-like_DNA-bd_sf"/>
</dbReference>
<dbReference type="EMBL" id="AP021861">
    <property type="protein sequence ID" value="BBO33554.1"/>
    <property type="molecule type" value="Genomic_DNA"/>
</dbReference>
<dbReference type="InterPro" id="IPR007627">
    <property type="entry name" value="RNA_pol_sigma70_r2"/>
</dbReference>
<protein>
    <recommendedName>
        <fullName evidence="10">RNA polymerase ECF-type sigma factor</fullName>
    </recommendedName>
</protein>
<dbReference type="InterPro" id="IPR039425">
    <property type="entry name" value="RNA_pol_sigma-70-like"/>
</dbReference>
<dbReference type="Gene3D" id="1.10.1740.10">
    <property type="match status" value="1"/>
</dbReference>
<dbReference type="NCBIfam" id="TIGR02937">
    <property type="entry name" value="sigma70-ECF"/>
    <property type="match status" value="1"/>
</dbReference>
<dbReference type="SUPFAM" id="SSF88659">
    <property type="entry name" value="Sigma3 and sigma4 domains of RNA polymerase sigma factors"/>
    <property type="match status" value="1"/>
</dbReference>
<dbReference type="InterPro" id="IPR013324">
    <property type="entry name" value="RNA_pol_sigma_r3/r4-like"/>
</dbReference>
<dbReference type="GO" id="GO:0003677">
    <property type="term" value="F:DNA binding"/>
    <property type="evidence" value="ECO:0007669"/>
    <property type="project" value="UniProtKB-KW"/>
</dbReference>
<keyword evidence="9" id="KW-1185">Reference proteome</keyword>
<dbReference type="KEGG" id="lpav:PLANPX_3166"/>
<dbReference type="Pfam" id="PF04542">
    <property type="entry name" value="Sigma70_r2"/>
    <property type="match status" value="1"/>
</dbReference>